<gene>
    <name evidence="8" type="ORF">HNR28_002482</name>
</gene>
<dbReference type="SUPFAM" id="SSF50993">
    <property type="entry name" value="Peptidase/esterase 'gauge' domain"/>
    <property type="match status" value="1"/>
</dbReference>
<dbReference type="InterPro" id="IPR051543">
    <property type="entry name" value="Serine_Peptidase_S9A"/>
</dbReference>
<evidence type="ECO:0000256" key="3">
    <source>
        <dbReference type="ARBA" id="ARBA00022801"/>
    </source>
</evidence>
<dbReference type="PANTHER" id="PTHR11757:SF19">
    <property type="entry name" value="PROLYL ENDOPEPTIDASE-LIKE"/>
    <property type="match status" value="1"/>
</dbReference>
<sequence length="705" mass="77062">MSSAASFRPAAWPATAPPVAPREPHEIRQLGRVRTDAYAWMRFVPAAGTRTLDTLPPRLRAHLEAEMRYARDVLGPLEPAVRWFYERLAGGAPEVREPLSDSPAGWRYHAAVPEGGAHRVFARTGVDGRTQRLLDEAARAGGHAYYRATDHQPSPDDRYFAWAEDVVGDDRHRICVLDTESGALRTLVASDAFGYGGFAFSPSSRYLFWIWRDAHSRPARLYRSPVEGGEPVLVHEERDPAIFMRVARTAAGRFVALTLAGPDTGEVRLIAADAETEPPRPVRPRRRGVRYEVDEWNGALLMLTDADGAFDRKLLRLDPATLAVRDELVPHRPGVPVVAVRPFAEALARLERVDGLLRLVLMHPDGRETPIGFDEPACSLELAASQPYGAKRVRIMRQTPASPPRWLDVDLASGRCEEAGRADPRGFDPAAYRVERLEARAPDGEMVPVTVLSRRDARGPQPLLLTGYGAYGIAREPDFSWPAAVLVDAGFRHAIAHVRGGSEKGARWYRDGCRGRKRNSMTDFIACARHLVEIGYAAPGRIVAHGVSAGGLLVCGAMNEAPELWAGVIAQVPFVDMLNTMSDAGHPLVPLLRPDWGDPLADPAAYDWIAAISPCENVGRAAYPPLLCTAGLKDDRVPYWEPAKLVANVRHRGTGGNPAILVLDPDSGHQGSDDRDRAFAQAALFWAYACRCAGVPVPPGGADRP</sequence>
<dbReference type="SUPFAM" id="SSF53474">
    <property type="entry name" value="alpha/beta-Hydrolases"/>
    <property type="match status" value="1"/>
</dbReference>
<keyword evidence="3 8" id="KW-0378">Hydrolase</keyword>
<evidence type="ECO:0000256" key="1">
    <source>
        <dbReference type="ARBA" id="ARBA00005228"/>
    </source>
</evidence>
<dbReference type="InterPro" id="IPR002470">
    <property type="entry name" value="Peptidase_S9A"/>
</dbReference>
<dbReference type="RefSeq" id="WP_151024061.1">
    <property type="nucleotide sequence ID" value="NZ_JACHIB010000014.1"/>
</dbReference>
<protein>
    <submittedName>
        <fullName evidence="8">Oligopeptidase B</fullName>
        <ecNumber evidence="8">3.4.21.83</ecNumber>
    </submittedName>
</protein>
<keyword evidence="2" id="KW-0645">Protease</keyword>
<dbReference type="AlphaFoldDB" id="A0A7W9TRY4"/>
<evidence type="ECO:0000256" key="2">
    <source>
        <dbReference type="ARBA" id="ARBA00022670"/>
    </source>
</evidence>
<dbReference type="GO" id="GO:0004252">
    <property type="term" value="F:serine-type endopeptidase activity"/>
    <property type="evidence" value="ECO:0007669"/>
    <property type="project" value="UniProtKB-EC"/>
</dbReference>
<evidence type="ECO:0000256" key="4">
    <source>
        <dbReference type="ARBA" id="ARBA00022825"/>
    </source>
</evidence>
<dbReference type="Proteomes" id="UP000541136">
    <property type="component" value="Unassembled WGS sequence"/>
</dbReference>
<dbReference type="PRINTS" id="PR00862">
    <property type="entry name" value="PROLIGOPTASE"/>
</dbReference>
<dbReference type="PANTHER" id="PTHR11757">
    <property type="entry name" value="PROTEASE FAMILY S9A OLIGOPEPTIDASE"/>
    <property type="match status" value="1"/>
</dbReference>
<comment type="caution">
    <text evidence="8">The sequence shown here is derived from an EMBL/GenBank/DDBJ whole genome shotgun (WGS) entry which is preliminary data.</text>
</comment>
<organism evidence="8 9">
    <name type="scientific">Castellaniella defragrans</name>
    <name type="common">Alcaligenes defragrans</name>
    <dbReference type="NCBI Taxonomy" id="75697"/>
    <lineage>
        <taxon>Bacteria</taxon>
        <taxon>Pseudomonadati</taxon>
        <taxon>Pseudomonadota</taxon>
        <taxon>Betaproteobacteria</taxon>
        <taxon>Burkholderiales</taxon>
        <taxon>Alcaligenaceae</taxon>
        <taxon>Castellaniella</taxon>
    </lineage>
</organism>
<name>A0A7W9TRY4_CASDE</name>
<feature type="domain" description="Peptidase S9A N-terminal" evidence="7">
    <location>
        <begin position="18"/>
        <end position="415"/>
    </location>
</feature>
<comment type="similarity">
    <text evidence="1">Belongs to the peptidase S9A family.</text>
</comment>
<dbReference type="Pfam" id="PF00326">
    <property type="entry name" value="Peptidase_S9"/>
    <property type="match status" value="1"/>
</dbReference>
<evidence type="ECO:0000313" key="8">
    <source>
        <dbReference type="EMBL" id="MBB6084437.1"/>
    </source>
</evidence>
<feature type="region of interest" description="Disordered" evidence="5">
    <location>
        <begin position="1"/>
        <end position="23"/>
    </location>
</feature>
<evidence type="ECO:0000259" key="7">
    <source>
        <dbReference type="Pfam" id="PF02897"/>
    </source>
</evidence>
<dbReference type="GO" id="GO:0006508">
    <property type="term" value="P:proteolysis"/>
    <property type="evidence" value="ECO:0007669"/>
    <property type="project" value="UniProtKB-KW"/>
</dbReference>
<keyword evidence="4" id="KW-0720">Serine protease</keyword>
<dbReference type="EC" id="3.4.21.83" evidence="8"/>
<dbReference type="EMBL" id="JACHIB010000014">
    <property type="protein sequence ID" value="MBB6084437.1"/>
    <property type="molecule type" value="Genomic_DNA"/>
</dbReference>
<accession>A0A7W9TRY4</accession>
<dbReference type="InterPro" id="IPR029058">
    <property type="entry name" value="AB_hydrolase_fold"/>
</dbReference>
<dbReference type="InterPro" id="IPR023302">
    <property type="entry name" value="Pept_S9A_N"/>
</dbReference>
<evidence type="ECO:0000313" key="9">
    <source>
        <dbReference type="Proteomes" id="UP000541136"/>
    </source>
</evidence>
<dbReference type="Gene3D" id="2.130.10.120">
    <property type="entry name" value="Prolyl oligopeptidase, N-terminal domain"/>
    <property type="match status" value="1"/>
</dbReference>
<evidence type="ECO:0000259" key="6">
    <source>
        <dbReference type="Pfam" id="PF00326"/>
    </source>
</evidence>
<reference evidence="8 9" key="1">
    <citation type="submission" date="2020-08" db="EMBL/GenBank/DDBJ databases">
        <title>Genomic Encyclopedia of Type Strains, Phase IV (KMG-IV): sequencing the most valuable type-strain genomes for metagenomic binning, comparative biology and taxonomic classification.</title>
        <authorList>
            <person name="Goeker M."/>
        </authorList>
    </citation>
    <scope>NUCLEOTIDE SEQUENCE [LARGE SCALE GENOMIC DNA]</scope>
    <source>
        <strain evidence="8 9">DSM 12141</strain>
    </source>
</reference>
<feature type="domain" description="Peptidase S9 prolyl oligopeptidase catalytic" evidence="6">
    <location>
        <begin position="477"/>
        <end position="694"/>
    </location>
</feature>
<evidence type="ECO:0000256" key="5">
    <source>
        <dbReference type="SAM" id="MobiDB-lite"/>
    </source>
</evidence>
<proteinExistence type="inferred from homology"/>
<dbReference type="Pfam" id="PF02897">
    <property type="entry name" value="Peptidase_S9_N"/>
    <property type="match status" value="1"/>
</dbReference>
<dbReference type="InterPro" id="IPR001375">
    <property type="entry name" value="Peptidase_S9_cat"/>
</dbReference>
<dbReference type="Gene3D" id="3.40.50.1820">
    <property type="entry name" value="alpha/beta hydrolase"/>
    <property type="match status" value="1"/>
</dbReference>